<gene>
    <name evidence="2" type="ORF">NO357_02395</name>
</gene>
<accession>A0AAE3WBP7</accession>
<dbReference type="AlphaFoldDB" id="A0AAE3WBP7"/>
<dbReference type="InterPro" id="IPR025351">
    <property type="entry name" value="Pvc16_N"/>
</dbReference>
<dbReference type="EMBL" id="JANHAX010000001">
    <property type="protein sequence ID" value="MDQ2088750.1"/>
    <property type="molecule type" value="Genomic_DNA"/>
</dbReference>
<dbReference type="RefSeq" id="WP_306734014.1">
    <property type="nucleotide sequence ID" value="NZ_JANHAX010000001.1"/>
</dbReference>
<dbReference type="Proteomes" id="UP001226762">
    <property type="component" value="Unassembled WGS sequence"/>
</dbReference>
<reference evidence="2" key="2">
    <citation type="submission" date="2023-02" db="EMBL/GenBank/DDBJ databases">
        <title>'Rhodoalgimonas zhirmunskyi' gen. nov., isolated from a red alga.</title>
        <authorList>
            <person name="Nedashkovskaya O.I."/>
            <person name="Otstavnykh N.Y."/>
            <person name="Bystritskaya E.P."/>
            <person name="Balabanova L.A."/>
            <person name="Isaeva M.P."/>
        </authorList>
    </citation>
    <scope>NUCLEOTIDE SEQUENCE</scope>
    <source>
        <strain evidence="2">KCTC 52189</strain>
    </source>
</reference>
<evidence type="ECO:0000313" key="3">
    <source>
        <dbReference type="Proteomes" id="UP001226762"/>
    </source>
</evidence>
<reference evidence="2" key="1">
    <citation type="submission" date="2022-07" db="EMBL/GenBank/DDBJ databases">
        <authorList>
            <person name="Otstavnykh N."/>
            <person name="Isaeva M."/>
            <person name="Bystritskaya E."/>
        </authorList>
    </citation>
    <scope>NUCLEOTIDE SEQUENCE</scope>
    <source>
        <strain evidence="2">KCTC 52189</strain>
    </source>
</reference>
<keyword evidence="3" id="KW-1185">Reference proteome</keyword>
<evidence type="ECO:0000313" key="2">
    <source>
        <dbReference type="EMBL" id="MDQ2088750.1"/>
    </source>
</evidence>
<feature type="domain" description="Pvc16 N-terminal" evidence="1">
    <location>
        <begin position="13"/>
        <end position="184"/>
    </location>
</feature>
<proteinExistence type="predicted"/>
<organism evidence="2 3">
    <name type="scientific">Marimonas arenosa</name>
    <dbReference type="NCBI Taxonomy" id="1795305"/>
    <lineage>
        <taxon>Bacteria</taxon>
        <taxon>Pseudomonadati</taxon>
        <taxon>Pseudomonadota</taxon>
        <taxon>Alphaproteobacteria</taxon>
        <taxon>Rhodobacterales</taxon>
        <taxon>Paracoccaceae</taxon>
        <taxon>Marimonas</taxon>
    </lineage>
</organism>
<comment type="caution">
    <text evidence="2">The sequence shown here is derived from an EMBL/GenBank/DDBJ whole genome shotgun (WGS) entry which is preliminary data.</text>
</comment>
<evidence type="ECO:0000259" key="1">
    <source>
        <dbReference type="Pfam" id="PF14065"/>
    </source>
</evidence>
<dbReference type="Pfam" id="PF14065">
    <property type="entry name" value="Pvc16_N"/>
    <property type="match status" value="1"/>
</dbReference>
<protein>
    <submittedName>
        <fullName evidence="2">DUF4255 domain-containing protein</fullName>
    </submittedName>
</protein>
<name>A0AAE3WBP7_9RHOB</name>
<sequence length="207" mass="21822">MISETATLLLFGLNQYLHAREGNVVGSADIAVPGSPAQIDGGNGTSGLDNKILLTLLNVEEEGALKNGPTAFVESGGVVVRNRPVHLNLFLVFSANFSNYGTALTRIGQVAAFFQSQRRFDPGLYPGALPALAPGTELKVTLELVTVSLEETSFIWGALGGKGLPFLAYRARLVGLSEDRPARGGGEILDIPLHLHDTQASLAREGG</sequence>